<dbReference type="EMBL" id="JAUQSY010000006">
    <property type="protein sequence ID" value="MDO7875106.1"/>
    <property type="molecule type" value="Genomic_DNA"/>
</dbReference>
<reference evidence="2" key="1">
    <citation type="submission" date="2023-07" db="EMBL/GenBank/DDBJ databases">
        <authorList>
            <person name="Kim M.K."/>
        </authorList>
    </citation>
    <scope>NUCLEOTIDE SEQUENCE</scope>
    <source>
        <strain evidence="2">ASUV-10-1</strain>
    </source>
</reference>
<name>A0ABT9BA10_9BACT</name>
<comment type="caution">
    <text evidence="2">The sequence shown here is derived from an EMBL/GenBank/DDBJ whole genome shotgun (WGS) entry which is preliminary data.</text>
</comment>
<dbReference type="RefSeq" id="WP_305006425.1">
    <property type="nucleotide sequence ID" value="NZ_JAUQSY010000006.1"/>
</dbReference>
<proteinExistence type="predicted"/>
<organism evidence="2 3">
    <name type="scientific">Hymenobacter aranciens</name>
    <dbReference type="NCBI Taxonomy" id="3063996"/>
    <lineage>
        <taxon>Bacteria</taxon>
        <taxon>Pseudomonadati</taxon>
        <taxon>Bacteroidota</taxon>
        <taxon>Cytophagia</taxon>
        <taxon>Cytophagales</taxon>
        <taxon>Hymenobacteraceae</taxon>
        <taxon>Hymenobacter</taxon>
    </lineage>
</organism>
<keyword evidence="1" id="KW-0732">Signal</keyword>
<evidence type="ECO:0000313" key="2">
    <source>
        <dbReference type="EMBL" id="MDO7875106.1"/>
    </source>
</evidence>
<keyword evidence="3" id="KW-1185">Reference proteome</keyword>
<sequence>MPSVSRLACFLFSVIGLLSNNYCYAQQLDSSRSRYAAFDELMQKLPPKRHGNTLLTPPVIFRDSTYTQPRALEYELRLSEQPLKLQHQTVRLHNPKSGGDRPACYSVVYQNCLVALFTTGNFGCFRITNFERDTLLEAQLNTFVFERHWILNQQLIGWREGRAFYFDTIQRTWQSYKQPLPFEGRLKVFEDERFVCTMDCHGEFGGHIYFFDKRTRRTHYTNATCATTVQKIDGQYHLLASLAHMQGSTHSAVISAPEKLPVITKKLDPARDWQYHFADSKPNEAVKSVFNYYGLTMAGSFQWHEQILYVVNLHPITFLASISGKSITIVDPLFNRYLSPDNTIATAFAPNSALVSYSHYESRKTTEGRCLLFQDRRVTEIVWGN</sequence>
<dbReference type="Proteomes" id="UP001176429">
    <property type="component" value="Unassembled WGS sequence"/>
</dbReference>
<feature type="chain" id="PRO_5045251735" evidence="1">
    <location>
        <begin position="26"/>
        <end position="385"/>
    </location>
</feature>
<evidence type="ECO:0000313" key="3">
    <source>
        <dbReference type="Proteomes" id="UP001176429"/>
    </source>
</evidence>
<protein>
    <submittedName>
        <fullName evidence="2">Uncharacterized protein</fullName>
    </submittedName>
</protein>
<gene>
    <name evidence="2" type="ORF">Q5H93_10220</name>
</gene>
<accession>A0ABT9BA10</accession>
<evidence type="ECO:0000256" key="1">
    <source>
        <dbReference type="SAM" id="SignalP"/>
    </source>
</evidence>
<feature type="signal peptide" evidence="1">
    <location>
        <begin position="1"/>
        <end position="25"/>
    </location>
</feature>